<dbReference type="Gene3D" id="2.60.120.10">
    <property type="entry name" value="Jelly Rolls"/>
    <property type="match status" value="1"/>
</dbReference>
<protein>
    <submittedName>
        <fullName evidence="2">Crp/Fnr family transcriptional regulator</fullName>
    </submittedName>
</protein>
<keyword evidence="3" id="KW-1185">Reference proteome</keyword>
<dbReference type="InterPro" id="IPR018490">
    <property type="entry name" value="cNMP-bd_dom_sf"/>
</dbReference>
<dbReference type="RefSeq" id="WP_081202430.1">
    <property type="nucleotide sequence ID" value="NZ_FOCZ01000025.1"/>
</dbReference>
<feature type="domain" description="Cyclic nucleotide-binding" evidence="1">
    <location>
        <begin position="15"/>
        <end position="118"/>
    </location>
</feature>
<dbReference type="OrthoDB" id="758145at2"/>
<name>A0A1V9EG93_9BACT</name>
<dbReference type="InterPro" id="IPR000595">
    <property type="entry name" value="cNMP-bd_dom"/>
</dbReference>
<dbReference type="PROSITE" id="PS50042">
    <property type="entry name" value="CNMP_BINDING_3"/>
    <property type="match status" value="1"/>
</dbReference>
<comment type="caution">
    <text evidence="2">The sequence shown here is derived from an EMBL/GenBank/DDBJ whole genome shotgun (WGS) entry which is preliminary data.</text>
</comment>
<reference evidence="3" key="1">
    <citation type="submission" date="2016-04" db="EMBL/GenBank/DDBJ databases">
        <authorList>
            <person name="Chen L."/>
            <person name="Zhuang W."/>
            <person name="Wang G."/>
        </authorList>
    </citation>
    <scope>NUCLEOTIDE SEQUENCE [LARGE SCALE GENOMIC DNA]</scope>
    <source>
        <strain evidence="3">17621</strain>
    </source>
</reference>
<accession>A0A1V9EG93</accession>
<dbReference type="EMBL" id="LVXG01000032">
    <property type="protein sequence ID" value="OQP45167.1"/>
    <property type="molecule type" value="Genomic_DNA"/>
</dbReference>
<dbReference type="Pfam" id="PF00027">
    <property type="entry name" value="cNMP_binding"/>
    <property type="match status" value="1"/>
</dbReference>
<dbReference type="AlphaFoldDB" id="A0A1V9EG93"/>
<dbReference type="CDD" id="cd00038">
    <property type="entry name" value="CAP_ED"/>
    <property type="match status" value="1"/>
</dbReference>
<gene>
    <name evidence="2" type="ORF">A4H97_33045</name>
</gene>
<organism evidence="2 3">
    <name type="scientific">Niastella yeongjuensis</name>
    <dbReference type="NCBI Taxonomy" id="354355"/>
    <lineage>
        <taxon>Bacteria</taxon>
        <taxon>Pseudomonadati</taxon>
        <taxon>Bacteroidota</taxon>
        <taxon>Chitinophagia</taxon>
        <taxon>Chitinophagales</taxon>
        <taxon>Chitinophagaceae</taxon>
        <taxon>Niastella</taxon>
    </lineage>
</organism>
<dbReference type="STRING" id="354355.SAMN05660816_06765"/>
<dbReference type="Proteomes" id="UP000192610">
    <property type="component" value="Unassembled WGS sequence"/>
</dbReference>
<evidence type="ECO:0000259" key="1">
    <source>
        <dbReference type="PROSITE" id="PS50042"/>
    </source>
</evidence>
<dbReference type="SUPFAM" id="SSF51206">
    <property type="entry name" value="cAMP-binding domain-like"/>
    <property type="match status" value="1"/>
</dbReference>
<dbReference type="SMART" id="SM00100">
    <property type="entry name" value="cNMP"/>
    <property type="match status" value="1"/>
</dbReference>
<evidence type="ECO:0000313" key="3">
    <source>
        <dbReference type="Proteomes" id="UP000192610"/>
    </source>
</evidence>
<evidence type="ECO:0000313" key="2">
    <source>
        <dbReference type="EMBL" id="OQP45167.1"/>
    </source>
</evidence>
<sequence>MNNDPALPLLRFLQLFRSVTDTEQALIREHLQPRSVKAGEVLLQMGDKAREYFFIAQGVLKITTSNEKGNSVTQFFLKENQFCTILNSFLNNVPAHECIVAACDGELLVFSKAKLLNLYKKLPWLSDLIGSISQQTLLDKIQIRNSYMGEDATTRYKKFITRQSDVALRVPLSDVASYLGITQQSLSRIRKNIR</sequence>
<dbReference type="InterPro" id="IPR014710">
    <property type="entry name" value="RmlC-like_jellyroll"/>
</dbReference>
<proteinExistence type="predicted"/>